<name>A0A2I0JCK2_PUNGR</name>
<reference evidence="2 3" key="1">
    <citation type="submission" date="2017-11" db="EMBL/GenBank/DDBJ databases">
        <title>De-novo sequencing of pomegranate (Punica granatum L.) genome.</title>
        <authorList>
            <person name="Akparov Z."/>
            <person name="Amiraslanov A."/>
            <person name="Hajiyeva S."/>
            <person name="Abbasov M."/>
            <person name="Kaur K."/>
            <person name="Hamwieh A."/>
            <person name="Solovyev V."/>
            <person name="Salamov A."/>
            <person name="Braich B."/>
            <person name="Kosarev P."/>
            <person name="Mahmoud A."/>
            <person name="Hajiyev E."/>
            <person name="Babayeva S."/>
            <person name="Izzatullayeva V."/>
            <person name="Mammadov A."/>
            <person name="Mammadov A."/>
            <person name="Sharifova S."/>
            <person name="Ojaghi J."/>
            <person name="Eynullazada K."/>
            <person name="Bayramov B."/>
            <person name="Abdulazimova A."/>
            <person name="Shahmuradov I."/>
        </authorList>
    </citation>
    <scope>NUCLEOTIDE SEQUENCE [LARGE SCALE GENOMIC DNA]</scope>
    <source>
        <strain evidence="3">cv. AG2017</strain>
        <tissue evidence="2">Leaf</tissue>
    </source>
</reference>
<dbReference type="Proteomes" id="UP000233551">
    <property type="component" value="Unassembled WGS sequence"/>
</dbReference>
<gene>
    <name evidence="2" type="ORF">CRG98_025873</name>
</gene>
<organism evidence="2 3">
    <name type="scientific">Punica granatum</name>
    <name type="common">Pomegranate</name>
    <dbReference type="NCBI Taxonomy" id="22663"/>
    <lineage>
        <taxon>Eukaryota</taxon>
        <taxon>Viridiplantae</taxon>
        <taxon>Streptophyta</taxon>
        <taxon>Embryophyta</taxon>
        <taxon>Tracheophyta</taxon>
        <taxon>Spermatophyta</taxon>
        <taxon>Magnoliopsida</taxon>
        <taxon>eudicotyledons</taxon>
        <taxon>Gunneridae</taxon>
        <taxon>Pentapetalae</taxon>
        <taxon>rosids</taxon>
        <taxon>malvids</taxon>
        <taxon>Myrtales</taxon>
        <taxon>Lythraceae</taxon>
        <taxon>Punica</taxon>
    </lineage>
</organism>
<proteinExistence type="predicted"/>
<feature type="region of interest" description="Disordered" evidence="1">
    <location>
        <begin position="63"/>
        <end position="131"/>
    </location>
</feature>
<dbReference type="AlphaFoldDB" id="A0A2I0JCK2"/>
<accession>A0A2I0JCK2</accession>
<feature type="compositionally biased region" description="Gly residues" evidence="1">
    <location>
        <begin position="110"/>
        <end position="124"/>
    </location>
</feature>
<keyword evidence="3" id="KW-1185">Reference proteome</keyword>
<evidence type="ECO:0000256" key="1">
    <source>
        <dbReference type="SAM" id="MobiDB-lite"/>
    </source>
</evidence>
<dbReference type="EMBL" id="PGOL01001841">
    <property type="protein sequence ID" value="PKI53743.1"/>
    <property type="molecule type" value="Genomic_DNA"/>
</dbReference>
<comment type="caution">
    <text evidence="2">The sequence shown here is derived from an EMBL/GenBank/DDBJ whole genome shotgun (WGS) entry which is preliminary data.</text>
</comment>
<sequence length="158" mass="17007">MPQGSCQAVWTRISSHWGPHACALITRLGSVHHPRGRTTDTHEKESPLPVYDLEVKGQWIGSDRIARPKEKPPGRAAGPDWSVGPIGPNFWAGPTRQGNGPRPVSQRAAGIGGSGGDEATGGGSRPWTSRRRPEWMWEMALGTAWASPWSIGASPAFK</sequence>
<protein>
    <submittedName>
        <fullName evidence="2">Uncharacterized protein</fullName>
    </submittedName>
</protein>
<feature type="compositionally biased region" description="Basic and acidic residues" evidence="1">
    <location>
        <begin position="64"/>
        <end position="73"/>
    </location>
</feature>
<evidence type="ECO:0000313" key="2">
    <source>
        <dbReference type="EMBL" id="PKI53743.1"/>
    </source>
</evidence>
<evidence type="ECO:0000313" key="3">
    <source>
        <dbReference type="Proteomes" id="UP000233551"/>
    </source>
</evidence>